<organism evidence="1 2">
    <name type="scientific">Priestia megaterium (strain ATCC 12872 / QMB1551)</name>
    <name type="common">Bacillus megaterium</name>
    <dbReference type="NCBI Taxonomy" id="545693"/>
    <lineage>
        <taxon>Bacteria</taxon>
        <taxon>Bacillati</taxon>
        <taxon>Bacillota</taxon>
        <taxon>Bacilli</taxon>
        <taxon>Bacillales</taxon>
        <taxon>Bacillaceae</taxon>
        <taxon>Priestia</taxon>
    </lineage>
</organism>
<evidence type="ECO:0000313" key="2">
    <source>
        <dbReference type="Proteomes" id="UP000000935"/>
    </source>
</evidence>
<dbReference type="HOGENOM" id="CLU_149817_0_0_9"/>
<sequence length="144" mass="16127">MLLHAYMKGEGLLFIFFSQGDEMMKLYGFQAEEERSFLHSTYKVNPLLSHTGDVKISFLSFQENDYTPRQEATIPQLLLVVHGEGWVAGDNGLKIYIKQGESAFWRAGESFEVGSLTAMTGLLIEGLDIAPQKLLTSFSRTNAN</sequence>
<dbReference type="SUPFAM" id="SSF51182">
    <property type="entry name" value="RmlC-like cupins"/>
    <property type="match status" value="1"/>
</dbReference>
<dbReference type="KEGG" id="bmq:BMQ_3921"/>
<name>D5DP46_PRIM1</name>
<keyword evidence="2" id="KW-1185">Reference proteome</keyword>
<dbReference type="eggNOG" id="COG1917">
    <property type="taxonomic scope" value="Bacteria"/>
</dbReference>
<dbReference type="AlphaFoldDB" id="D5DP46"/>
<reference evidence="1 2" key="1">
    <citation type="journal article" date="2011" name="J. Bacteriol.">
        <title>Genome sequences of the biotechnologically important Bacillus megaterium strains QM B1551 and DSM319.</title>
        <authorList>
            <person name="Eppinger M."/>
            <person name="Bunk B."/>
            <person name="Johns M.A."/>
            <person name="Edirisinghe J.N."/>
            <person name="Kutumbaka K.K."/>
            <person name="Koenig S.S."/>
            <person name="Huot Creasy H."/>
            <person name="Rosovitz M.J."/>
            <person name="Riley D.R."/>
            <person name="Daugherty S."/>
            <person name="Martin M."/>
            <person name="Elbourne L.D."/>
            <person name="Paulsen I."/>
            <person name="Biedendieck R."/>
            <person name="Braun C."/>
            <person name="Grayburn S."/>
            <person name="Dhingra S."/>
            <person name="Lukyanchuk V."/>
            <person name="Ball B."/>
            <person name="Ul-Qamar R."/>
            <person name="Seibel J."/>
            <person name="Bremer E."/>
            <person name="Jahn D."/>
            <person name="Ravel J."/>
            <person name="Vary P.S."/>
        </authorList>
    </citation>
    <scope>NUCLEOTIDE SEQUENCE [LARGE SCALE GENOMIC DNA]</scope>
    <source>
        <strain evidence="2">ATCC 12872 / QMB1551</strain>
    </source>
</reference>
<accession>D5DP46</accession>
<evidence type="ECO:0000313" key="1">
    <source>
        <dbReference type="EMBL" id="ADE70934.1"/>
    </source>
</evidence>
<evidence type="ECO:0008006" key="3">
    <source>
        <dbReference type="Google" id="ProtNLM"/>
    </source>
</evidence>
<dbReference type="InterPro" id="IPR011051">
    <property type="entry name" value="RmlC_Cupin_sf"/>
</dbReference>
<dbReference type="Proteomes" id="UP000000935">
    <property type="component" value="Chromosome"/>
</dbReference>
<proteinExistence type="predicted"/>
<dbReference type="STRING" id="545693.BMQ_3921"/>
<protein>
    <recommendedName>
        <fullName evidence="3">Cupin</fullName>
    </recommendedName>
</protein>
<gene>
    <name evidence="1" type="ordered locus">BMQ_3921</name>
</gene>
<dbReference type="EMBL" id="CP001983">
    <property type="protein sequence ID" value="ADE70934.1"/>
    <property type="molecule type" value="Genomic_DNA"/>
</dbReference>